<dbReference type="InterPro" id="IPR050413">
    <property type="entry name" value="TCR_beta_variable"/>
</dbReference>
<evidence type="ECO:0000313" key="4">
    <source>
        <dbReference type="EMBL" id="CAK6983135.1"/>
    </source>
</evidence>
<dbReference type="GO" id="GO:0005886">
    <property type="term" value="C:plasma membrane"/>
    <property type="evidence" value="ECO:0007669"/>
    <property type="project" value="TreeGrafter"/>
</dbReference>
<keyword evidence="1" id="KW-0732">Signal</keyword>
<dbReference type="PANTHER" id="PTHR23268:SF102">
    <property type="entry name" value="IMMUNOGLOBULIN V-SET DOMAIN-CONTAINING PROTEIN"/>
    <property type="match status" value="1"/>
</dbReference>
<dbReference type="PANTHER" id="PTHR23268">
    <property type="entry name" value="T-CELL RECEPTOR BETA CHAIN"/>
    <property type="match status" value="1"/>
</dbReference>
<name>A0AAV1QJ11_SCOSC</name>
<evidence type="ECO:0000256" key="1">
    <source>
        <dbReference type="ARBA" id="ARBA00022729"/>
    </source>
</evidence>
<protein>
    <submittedName>
        <fullName evidence="4">Uncharacterized protein LOC115566055</fullName>
    </submittedName>
</protein>
<sequence length="176" mass="20080">MWITQQLTALENVIDETPTWTLLNLCKTATTLTLRLDFGQSLTHANMDIIKHGRLSLFTLLLWIKSVIDGNDVTQTSILWKEQGKEATMSCSHTKDAGYSYMYWYRQLPGETMKLIVFTRHGKEEHDFGDSDKVKFSATKPEIYNGTFTVKELEARDNGLYFCAVSQHSDTDALDS</sequence>
<dbReference type="InterPro" id="IPR036179">
    <property type="entry name" value="Ig-like_dom_sf"/>
</dbReference>
<dbReference type="Proteomes" id="UP001314229">
    <property type="component" value="Unassembled WGS sequence"/>
</dbReference>
<evidence type="ECO:0000259" key="3">
    <source>
        <dbReference type="PROSITE" id="PS50835"/>
    </source>
</evidence>
<evidence type="ECO:0000256" key="2">
    <source>
        <dbReference type="ARBA" id="ARBA00022859"/>
    </source>
</evidence>
<dbReference type="Gene3D" id="2.60.40.10">
    <property type="entry name" value="Immunoglobulins"/>
    <property type="match status" value="1"/>
</dbReference>
<accession>A0AAV1QJ11</accession>
<keyword evidence="2" id="KW-0391">Immunity</keyword>
<dbReference type="PROSITE" id="PS50835">
    <property type="entry name" value="IG_LIKE"/>
    <property type="match status" value="1"/>
</dbReference>
<dbReference type="SUPFAM" id="SSF48726">
    <property type="entry name" value="Immunoglobulin"/>
    <property type="match status" value="1"/>
</dbReference>
<gene>
    <name evidence="4" type="ORF">FSCOSCO3_A001502</name>
</gene>
<dbReference type="AlphaFoldDB" id="A0AAV1QJ11"/>
<keyword evidence="5" id="KW-1185">Reference proteome</keyword>
<dbReference type="InterPro" id="IPR013783">
    <property type="entry name" value="Ig-like_fold"/>
</dbReference>
<dbReference type="EMBL" id="CAWUFR010001205">
    <property type="protein sequence ID" value="CAK6983135.1"/>
    <property type="molecule type" value="Genomic_DNA"/>
</dbReference>
<feature type="domain" description="Ig-like" evidence="3">
    <location>
        <begin position="83"/>
        <end position="176"/>
    </location>
</feature>
<dbReference type="InterPro" id="IPR013106">
    <property type="entry name" value="Ig_V-set"/>
</dbReference>
<dbReference type="InterPro" id="IPR007110">
    <property type="entry name" value="Ig-like_dom"/>
</dbReference>
<proteinExistence type="predicted"/>
<dbReference type="SMART" id="SM00406">
    <property type="entry name" value="IGv"/>
    <property type="match status" value="1"/>
</dbReference>
<organism evidence="4 5">
    <name type="scientific">Scomber scombrus</name>
    <name type="common">Atlantic mackerel</name>
    <name type="synonym">Scomber vernalis</name>
    <dbReference type="NCBI Taxonomy" id="13677"/>
    <lineage>
        <taxon>Eukaryota</taxon>
        <taxon>Metazoa</taxon>
        <taxon>Chordata</taxon>
        <taxon>Craniata</taxon>
        <taxon>Vertebrata</taxon>
        <taxon>Euteleostomi</taxon>
        <taxon>Actinopterygii</taxon>
        <taxon>Neopterygii</taxon>
        <taxon>Teleostei</taxon>
        <taxon>Neoteleostei</taxon>
        <taxon>Acanthomorphata</taxon>
        <taxon>Pelagiaria</taxon>
        <taxon>Scombriformes</taxon>
        <taxon>Scombridae</taxon>
        <taxon>Scomber</taxon>
    </lineage>
</organism>
<dbReference type="Pfam" id="PF07686">
    <property type="entry name" value="V-set"/>
    <property type="match status" value="1"/>
</dbReference>
<dbReference type="GO" id="GO:0007166">
    <property type="term" value="P:cell surface receptor signaling pathway"/>
    <property type="evidence" value="ECO:0007669"/>
    <property type="project" value="TreeGrafter"/>
</dbReference>
<dbReference type="GO" id="GO:0002376">
    <property type="term" value="P:immune system process"/>
    <property type="evidence" value="ECO:0007669"/>
    <property type="project" value="UniProtKB-KW"/>
</dbReference>
<evidence type="ECO:0000313" key="5">
    <source>
        <dbReference type="Proteomes" id="UP001314229"/>
    </source>
</evidence>
<comment type="caution">
    <text evidence="4">The sequence shown here is derived from an EMBL/GenBank/DDBJ whole genome shotgun (WGS) entry which is preliminary data.</text>
</comment>
<reference evidence="4 5" key="1">
    <citation type="submission" date="2024-01" db="EMBL/GenBank/DDBJ databases">
        <authorList>
            <person name="Alioto T."/>
            <person name="Alioto T."/>
            <person name="Gomez Garrido J."/>
        </authorList>
    </citation>
    <scope>NUCLEOTIDE SEQUENCE [LARGE SCALE GENOMIC DNA]</scope>
</reference>